<dbReference type="AlphaFoldDB" id="A0A504JBZ3"/>
<evidence type="ECO:0000256" key="1">
    <source>
        <dbReference type="ARBA" id="ARBA00022801"/>
    </source>
</evidence>
<keyword evidence="4" id="KW-1185">Reference proteome</keyword>
<gene>
    <name evidence="3" type="ORF">FHK87_12065</name>
</gene>
<dbReference type="SUPFAM" id="SSF53474">
    <property type="entry name" value="alpha/beta-Hydrolases"/>
    <property type="match status" value="1"/>
</dbReference>
<dbReference type="PANTHER" id="PTHR46118:SF4">
    <property type="entry name" value="PROTEIN ABHD11"/>
    <property type="match status" value="1"/>
</dbReference>
<proteinExistence type="predicted"/>
<keyword evidence="1 3" id="KW-0378">Hydrolase</keyword>
<dbReference type="EMBL" id="VFWZ01000003">
    <property type="protein sequence ID" value="TPN86005.1"/>
    <property type="molecule type" value="Genomic_DNA"/>
</dbReference>
<dbReference type="RefSeq" id="WP_140593183.1">
    <property type="nucleotide sequence ID" value="NZ_VFWZ01000003.1"/>
</dbReference>
<dbReference type="InterPro" id="IPR000073">
    <property type="entry name" value="AB_hydrolase_1"/>
</dbReference>
<dbReference type="GO" id="GO:0016787">
    <property type="term" value="F:hydrolase activity"/>
    <property type="evidence" value="ECO:0007669"/>
    <property type="project" value="UniProtKB-KW"/>
</dbReference>
<dbReference type="Pfam" id="PF00561">
    <property type="entry name" value="Abhydrolase_1"/>
    <property type="match status" value="1"/>
</dbReference>
<comment type="caution">
    <text evidence="3">The sequence shown here is derived from an EMBL/GenBank/DDBJ whole genome shotgun (WGS) entry which is preliminary data.</text>
</comment>
<dbReference type="PANTHER" id="PTHR46118">
    <property type="entry name" value="PROTEIN ABHD11"/>
    <property type="match status" value="1"/>
</dbReference>
<dbReference type="Proteomes" id="UP000315540">
    <property type="component" value="Unassembled WGS sequence"/>
</dbReference>
<evidence type="ECO:0000313" key="4">
    <source>
        <dbReference type="Proteomes" id="UP000315540"/>
    </source>
</evidence>
<evidence type="ECO:0000259" key="2">
    <source>
        <dbReference type="Pfam" id="PF00561"/>
    </source>
</evidence>
<organism evidence="3 4">
    <name type="scientific">Aquimarina algicola</name>
    <dbReference type="NCBI Taxonomy" id="2589995"/>
    <lineage>
        <taxon>Bacteria</taxon>
        <taxon>Pseudomonadati</taxon>
        <taxon>Bacteroidota</taxon>
        <taxon>Flavobacteriia</taxon>
        <taxon>Flavobacteriales</taxon>
        <taxon>Flavobacteriaceae</taxon>
        <taxon>Aquimarina</taxon>
    </lineage>
</organism>
<protein>
    <submittedName>
        <fullName evidence="3">Alpha/beta fold hydrolase</fullName>
    </submittedName>
</protein>
<dbReference type="Gene3D" id="3.40.50.1820">
    <property type="entry name" value="alpha/beta hydrolase"/>
    <property type="match status" value="1"/>
</dbReference>
<dbReference type="OrthoDB" id="9808398at2"/>
<name>A0A504JBZ3_9FLAO</name>
<feature type="domain" description="AB hydrolase-1" evidence="2">
    <location>
        <begin position="13"/>
        <end position="110"/>
    </location>
</feature>
<dbReference type="PRINTS" id="PR00111">
    <property type="entry name" value="ABHYDROLASE"/>
</dbReference>
<reference evidence="3 4" key="1">
    <citation type="submission" date="2019-06" db="EMBL/GenBank/DDBJ databases">
        <authorList>
            <person name="Meng X."/>
        </authorList>
    </citation>
    <scope>NUCLEOTIDE SEQUENCE [LARGE SCALE GENOMIC DNA]</scope>
    <source>
        <strain evidence="3 4">M625</strain>
    </source>
</reference>
<dbReference type="InterPro" id="IPR029058">
    <property type="entry name" value="AB_hydrolase_fold"/>
</dbReference>
<evidence type="ECO:0000313" key="3">
    <source>
        <dbReference type="EMBL" id="TPN86005.1"/>
    </source>
</evidence>
<accession>A0A504JBZ3</accession>
<sequence length="255" mass="29237">MKLHSNIIGEGIPFVILHGFLGMGDNWKTLGKKIAEQGFQVHLVDQRNHGRSPHDSAFSYDIMAQDLIVYCENHDLETIQLLGHSMGGKTSMLFSAKYPEKVNKLIVADIGPKYYPLHHQDILDGLSSLDFEIIKTRKEADEELSHYVPDQGVRMFLLKNLFWKEKGVLGLRMDLDALIKNASEIGVELPEQYRYTGKTLFLKGARSNYILQDDIAQIQEQFPSSEFREIPSAGHWLHAENPKDFLRELLRFIKK</sequence>